<feature type="region of interest" description="Disordered" evidence="2">
    <location>
        <begin position="1251"/>
        <end position="1272"/>
    </location>
</feature>
<feature type="compositionally biased region" description="Low complexity" evidence="2">
    <location>
        <begin position="317"/>
        <end position="326"/>
    </location>
</feature>
<sequence>MQIDRESQCSSSDESSNETERGQSSSNSICIRLNLEEKWKADIVYNTLIVDKLPKRSQSKLQLDLEGNYLPMFKGLRSKIEDEANRLKSTVSQYGENIANQVRSTASEAGSDISGRARKFIDSAQQLDKEGRASSSNAAPTEDFLDQIGNKPLRRLSNASLESGNESLLNAQVVPNNIRLSASPLNDISSDTESNAAENADFDQLDEMPPRAVNYRQKYKELSSIYREIENENEKYKNLLSATQEKAAQRIAKLKTDRSELQEKLKAIGNGEKVDEQSEKIKKLQDLLIKCKDEITSNRGRITSLNDENEHLKKENSTLSSENSSNVQRVTAEWKGRFDRQEEEWNRRISECEEKATIAIATSKAEMHSALQQKDQEIENWISKFHALEKKDAEENTQLKEKLSSLEEAILTLEQEKADMVQKLSQAKQEGVKLVKESEERRYNDTLAVELKKRDEEWGSRLKEMEDQMQLSVEENDMQRKTSHADHERIISTLKERIVELEKNNASVLLKLHEHEEELHAKTEELCRLAETETNDNSGQQQQKIFDDKLAEEKKKIVAEYEEKILLVEKENLKNKELTISELQLEHNKKLNELNEKYDNQRVELQAKLAEVETKFLKSKDEEEKAETIIKSLEGQLSGARVTIEKLEMDIAQIHQENELKDKDETRYNDLLATQLRKRDEEWNARLKELEEQLNLSVQANDLLQKQIADDKHITNDLNERIKSMEKNNGSLQKLIEQKKEETTEYSEEQQKIFEEKLEEERKKIIDEYTEKIALIEKESLKTQDDALIEQRKIFEVQLATEKKQIVDEYSERISTLEAKELSVQQKIFEEKLSNERKRLINEYSEKISLLEKEANESKQHALEEQQKIFDERFAEERKNIIDEYSGRIASIEKEDIEVKERLISEIRIENYKKLKELTEKYEKECDGLQNKIESENLKYKEAESSAQITIKSLEEQLYESQKTIGKFEADIVQLCQENASKLTEKENEVAKRIEEIKKEFMEKKDADDQNSNKEIISLKEELNEYKNKFEESDQKSENLAAELLEEKSKLSVSLSKQDTQINEMKEALSSCEQLKSQLQLELKNAKIELKKQQQNEKLLNDKTSEFEETNKKFSAFKSAKLNEIENLKKKLIEAEEARLKEVTEIKKESEKAKQKAIADMKSEIKHLYDSINEKDCELASTHADISKLREELDKLQVELDKHINSESGQQQQKQRSKGSYDDDGVVDLDEYVDLKRRFIEQEEELIRLKSMTQNGVKKDPPNNRRDSNRSFQVGGSDLLNFAEPTEAEYLRNVLYRYMIEREYLGRESVTLAKVICTVCKFPPEQRNLVLRREEARCQRWLPGSIHALNLHQSQVNQRNVSNSAAELARRYSPGRRSDYDKL</sequence>
<dbReference type="PANTHER" id="PTHR19327">
    <property type="entry name" value="GOLGIN"/>
    <property type="match status" value="1"/>
</dbReference>
<dbReference type="SMART" id="SM00755">
    <property type="entry name" value="Grip"/>
    <property type="match status" value="1"/>
</dbReference>
<dbReference type="PROSITE" id="PS50913">
    <property type="entry name" value="GRIP"/>
    <property type="match status" value="1"/>
</dbReference>
<dbReference type="Pfam" id="PF01465">
    <property type="entry name" value="GRIP"/>
    <property type="match status" value="1"/>
</dbReference>
<dbReference type="Proteomes" id="UP000887561">
    <property type="component" value="Unplaced"/>
</dbReference>
<feature type="coiled-coil region" evidence="1">
    <location>
        <begin position="551"/>
        <end position="752"/>
    </location>
</feature>
<feature type="region of interest" description="Disordered" evidence="2">
    <location>
        <begin position="1"/>
        <end position="27"/>
    </location>
</feature>
<reference evidence="5" key="1">
    <citation type="submission" date="2022-11" db="UniProtKB">
        <authorList>
            <consortium name="WormBaseParasite"/>
        </authorList>
    </citation>
    <scope>IDENTIFICATION</scope>
</reference>
<dbReference type="GO" id="GO:0005794">
    <property type="term" value="C:Golgi apparatus"/>
    <property type="evidence" value="ECO:0007669"/>
    <property type="project" value="TreeGrafter"/>
</dbReference>
<feature type="region of interest" description="Disordered" evidence="2">
    <location>
        <begin position="306"/>
        <end position="326"/>
    </location>
</feature>
<feature type="compositionally biased region" description="Basic and acidic residues" evidence="2">
    <location>
        <begin position="1257"/>
        <end position="1269"/>
    </location>
</feature>
<dbReference type="InterPro" id="IPR000237">
    <property type="entry name" value="GRIP_dom"/>
</dbReference>
<accession>A0A915MEH4</accession>
<keyword evidence="4" id="KW-1185">Reference proteome</keyword>
<keyword evidence="1" id="KW-0175">Coiled coil</keyword>
<evidence type="ECO:0000256" key="1">
    <source>
        <dbReference type="SAM" id="Coils"/>
    </source>
</evidence>
<evidence type="ECO:0000259" key="3">
    <source>
        <dbReference type="PROSITE" id="PS50913"/>
    </source>
</evidence>
<feature type="domain" description="GRIP" evidence="3">
    <location>
        <begin position="1281"/>
        <end position="1333"/>
    </location>
</feature>
<feature type="region of interest" description="Disordered" evidence="2">
    <location>
        <begin position="1362"/>
        <end position="1383"/>
    </location>
</feature>
<feature type="coiled-coil region" evidence="1">
    <location>
        <begin position="371"/>
        <end position="518"/>
    </location>
</feature>
<protein>
    <submittedName>
        <fullName evidence="5">GRIP domain-containing protein</fullName>
    </submittedName>
</protein>
<dbReference type="GO" id="GO:0048193">
    <property type="term" value="P:Golgi vesicle transport"/>
    <property type="evidence" value="ECO:0007669"/>
    <property type="project" value="TreeGrafter"/>
</dbReference>
<name>A0A915MEH4_MELJA</name>
<organism evidence="4 5">
    <name type="scientific">Meloidogyne javanica</name>
    <name type="common">Root-knot nematode worm</name>
    <dbReference type="NCBI Taxonomy" id="6303"/>
    <lineage>
        <taxon>Eukaryota</taxon>
        <taxon>Metazoa</taxon>
        <taxon>Ecdysozoa</taxon>
        <taxon>Nematoda</taxon>
        <taxon>Chromadorea</taxon>
        <taxon>Rhabditida</taxon>
        <taxon>Tylenchina</taxon>
        <taxon>Tylenchomorpha</taxon>
        <taxon>Tylenchoidea</taxon>
        <taxon>Meloidogynidae</taxon>
        <taxon>Meloidogyninae</taxon>
        <taxon>Meloidogyne</taxon>
        <taxon>Meloidogyne incognita group</taxon>
    </lineage>
</organism>
<proteinExistence type="predicted"/>
<dbReference type="WBParaSite" id="scaffold36197_cov265.g23066">
    <property type="protein sequence ID" value="scaffold36197_cov265.g23066"/>
    <property type="gene ID" value="scaffold36197_cov265.g23066"/>
</dbReference>
<dbReference type="GO" id="GO:0031267">
    <property type="term" value="F:small GTPase binding"/>
    <property type="evidence" value="ECO:0007669"/>
    <property type="project" value="TreeGrafter"/>
</dbReference>
<evidence type="ECO:0000256" key="2">
    <source>
        <dbReference type="SAM" id="MobiDB-lite"/>
    </source>
</evidence>
<dbReference type="PANTHER" id="PTHR19327:SF0">
    <property type="entry name" value="GOLGIN SUBFAMILY A MEMBER 4"/>
    <property type="match status" value="1"/>
</dbReference>
<feature type="region of interest" description="Disordered" evidence="2">
    <location>
        <begin position="1203"/>
        <end position="1225"/>
    </location>
</feature>
<dbReference type="SUPFAM" id="SSF101283">
    <property type="entry name" value="GRIP domain"/>
    <property type="match status" value="1"/>
</dbReference>
<feature type="coiled-coil region" evidence="1">
    <location>
        <begin position="912"/>
        <end position="1153"/>
    </location>
</feature>
<evidence type="ECO:0000313" key="4">
    <source>
        <dbReference type="Proteomes" id="UP000887561"/>
    </source>
</evidence>
<feature type="coiled-coil region" evidence="1">
    <location>
        <begin position="800"/>
        <end position="868"/>
    </location>
</feature>
<evidence type="ECO:0000313" key="5">
    <source>
        <dbReference type="WBParaSite" id="scaffold36197_cov265.g23066"/>
    </source>
</evidence>
<dbReference type="Gene3D" id="1.10.220.60">
    <property type="entry name" value="GRIP domain"/>
    <property type="match status" value="1"/>
</dbReference>